<keyword evidence="2" id="KW-1185">Reference proteome</keyword>
<name>A0ABT9BA66_9BACT</name>
<organism evidence="1 2">
    <name type="scientific">Hymenobacter aranciens</name>
    <dbReference type="NCBI Taxonomy" id="3063996"/>
    <lineage>
        <taxon>Bacteria</taxon>
        <taxon>Pseudomonadati</taxon>
        <taxon>Bacteroidota</taxon>
        <taxon>Cytophagia</taxon>
        <taxon>Cytophagales</taxon>
        <taxon>Hymenobacteraceae</taxon>
        <taxon>Hymenobacter</taxon>
    </lineage>
</organism>
<accession>A0ABT9BA66</accession>
<dbReference type="Proteomes" id="UP001176429">
    <property type="component" value="Unassembled WGS sequence"/>
</dbReference>
<sequence length="176" mass="20635">MFNTILPYRRVQRNRNRTEGRESWQWLDIYKFFMHSPSSRRKYLVEIHAYDDHLYTADFYAKVHNLNRYRLRTNQQAAGKLGGTVLAILAEVIRHDPQACFGFIAAAMVDETSDRRTKRFELYTRMLELKLNPTRHVMVSRPENSSIFVLPAELASQPAVADSIIARYESIFAETF</sequence>
<evidence type="ECO:0000313" key="2">
    <source>
        <dbReference type="Proteomes" id="UP001176429"/>
    </source>
</evidence>
<dbReference type="RefSeq" id="WP_305006479.1">
    <property type="nucleotide sequence ID" value="NZ_JAUQSY010000006.1"/>
</dbReference>
<gene>
    <name evidence="1" type="ORF">Q5H93_10495</name>
</gene>
<evidence type="ECO:0000313" key="1">
    <source>
        <dbReference type="EMBL" id="MDO7875161.1"/>
    </source>
</evidence>
<proteinExistence type="predicted"/>
<dbReference type="EMBL" id="JAUQSY010000006">
    <property type="protein sequence ID" value="MDO7875161.1"/>
    <property type="molecule type" value="Genomic_DNA"/>
</dbReference>
<comment type="caution">
    <text evidence="1">The sequence shown here is derived from an EMBL/GenBank/DDBJ whole genome shotgun (WGS) entry which is preliminary data.</text>
</comment>
<reference evidence="1" key="1">
    <citation type="submission" date="2023-07" db="EMBL/GenBank/DDBJ databases">
        <authorList>
            <person name="Kim M.K."/>
        </authorList>
    </citation>
    <scope>NUCLEOTIDE SEQUENCE</scope>
    <source>
        <strain evidence="1">ASUV-10-1</strain>
    </source>
</reference>
<protein>
    <submittedName>
        <fullName evidence="1">Uncharacterized protein</fullName>
    </submittedName>
</protein>